<name>A0A9D3ZL46_9ROSI</name>
<organism evidence="2 3">
    <name type="scientific">Gossypium stocksii</name>
    <dbReference type="NCBI Taxonomy" id="47602"/>
    <lineage>
        <taxon>Eukaryota</taxon>
        <taxon>Viridiplantae</taxon>
        <taxon>Streptophyta</taxon>
        <taxon>Embryophyta</taxon>
        <taxon>Tracheophyta</taxon>
        <taxon>Spermatophyta</taxon>
        <taxon>Magnoliopsida</taxon>
        <taxon>eudicotyledons</taxon>
        <taxon>Gunneridae</taxon>
        <taxon>Pentapetalae</taxon>
        <taxon>rosids</taxon>
        <taxon>malvids</taxon>
        <taxon>Malvales</taxon>
        <taxon>Malvaceae</taxon>
        <taxon>Malvoideae</taxon>
        <taxon>Gossypium</taxon>
    </lineage>
</organism>
<evidence type="ECO:0000313" key="2">
    <source>
        <dbReference type="EMBL" id="KAH1046007.1"/>
    </source>
</evidence>
<proteinExistence type="predicted"/>
<gene>
    <name evidence="2" type="ORF">J1N35_036791</name>
</gene>
<comment type="caution">
    <text evidence="2">The sequence shown here is derived from an EMBL/GenBank/DDBJ whole genome shotgun (WGS) entry which is preliminary data.</text>
</comment>
<dbReference type="OrthoDB" id="1685790at2759"/>
<reference evidence="2 3" key="1">
    <citation type="journal article" date="2021" name="Plant Biotechnol. J.">
        <title>Multi-omics assisted identification of the key and species-specific regulatory components of drought-tolerant mechanisms in Gossypium stocksii.</title>
        <authorList>
            <person name="Yu D."/>
            <person name="Ke L."/>
            <person name="Zhang D."/>
            <person name="Wu Y."/>
            <person name="Sun Y."/>
            <person name="Mei J."/>
            <person name="Sun J."/>
            <person name="Sun Y."/>
        </authorList>
    </citation>
    <scope>NUCLEOTIDE SEQUENCE [LARGE SCALE GENOMIC DNA]</scope>
    <source>
        <strain evidence="3">cv. E1</strain>
        <tissue evidence="2">Leaf</tissue>
    </source>
</reference>
<evidence type="ECO:0000256" key="1">
    <source>
        <dbReference type="SAM" id="MobiDB-lite"/>
    </source>
</evidence>
<dbReference type="AlphaFoldDB" id="A0A9D3ZL46"/>
<sequence length="53" mass="5824">YIMTPLRGMSKVAVPTSKKRKGPGATSSSATTDIRHPFLQFLSGTQEELFQIL</sequence>
<dbReference type="Proteomes" id="UP000828251">
    <property type="component" value="Unassembled WGS sequence"/>
</dbReference>
<dbReference type="EMBL" id="JAIQCV010000011">
    <property type="protein sequence ID" value="KAH1046007.1"/>
    <property type="molecule type" value="Genomic_DNA"/>
</dbReference>
<accession>A0A9D3ZL46</accession>
<protein>
    <submittedName>
        <fullName evidence="2">Uncharacterized protein</fullName>
    </submittedName>
</protein>
<keyword evidence="3" id="KW-1185">Reference proteome</keyword>
<feature type="non-terminal residue" evidence="2">
    <location>
        <position position="1"/>
    </location>
</feature>
<evidence type="ECO:0000313" key="3">
    <source>
        <dbReference type="Proteomes" id="UP000828251"/>
    </source>
</evidence>
<feature type="region of interest" description="Disordered" evidence="1">
    <location>
        <begin position="1"/>
        <end position="32"/>
    </location>
</feature>